<keyword evidence="3" id="KW-0067">ATP-binding</keyword>
<proteinExistence type="inferred from homology"/>
<dbReference type="EMBL" id="JAVXUP010000866">
    <property type="protein sequence ID" value="KAK3019630.1"/>
    <property type="molecule type" value="Genomic_DNA"/>
</dbReference>
<accession>A0AA88W4J8</accession>
<dbReference type="InterPro" id="IPR013126">
    <property type="entry name" value="Hsp_70_fam"/>
</dbReference>
<dbReference type="AlphaFoldDB" id="A0AA88W4J8"/>
<sequence>MAAPPAASEVQITFLFNFFSCSLKLLRTLKMTEGEGQTIGIDLGTTYSCVGVWQDDHVEIITNDQGSRTTPSTVAFSDTERLIGEAAKNQEAMNPVNTIFGKKLFIYLDCLLGT</sequence>
<evidence type="ECO:0000256" key="2">
    <source>
        <dbReference type="ARBA" id="ARBA00022741"/>
    </source>
</evidence>
<keyword evidence="5" id="KW-1185">Reference proteome</keyword>
<keyword evidence="2" id="KW-0547">Nucleotide-binding</keyword>
<dbReference type="InterPro" id="IPR018181">
    <property type="entry name" value="Heat_shock_70_CS"/>
</dbReference>
<reference evidence="4" key="1">
    <citation type="submission" date="2022-12" db="EMBL/GenBank/DDBJ databases">
        <title>Draft genome assemblies for two species of Escallonia (Escalloniales).</title>
        <authorList>
            <person name="Chanderbali A."/>
            <person name="Dervinis C."/>
            <person name="Anghel I."/>
            <person name="Soltis D."/>
            <person name="Soltis P."/>
            <person name="Zapata F."/>
        </authorList>
    </citation>
    <scope>NUCLEOTIDE SEQUENCE</scope>
    <source>
        <strain evidence="4">UCBG64.0493</strain>
        <tissue evidence="4">Leaf</tissue>
    </source>
</reference>
<dbReference type="Proteomes" id="UP001188597">
    <property type="component" value="Unassembled WGS sequence"/>
</dbReference>
<comment type="caution">
    <text evidence="4">The sequence shown here is derived from an EMBL/GenBank/DDBJ whole genome shotgun (WGS) entry which is preliminary data.</text>
</comment>
<name>A0AA88W4J8_9ASTE</name>
<dbReference type="GO" id="GO:0005524">
    <property type="term" value="F:ATP binding"/>
    <property type="evidence" value="ECO:0007669"/>
    <property type="project" value="UniProtKB-KW"/>
</dbReference>
<dbReference type="PRINTS" id="PR00301">
    <property type="entry name" value="HEATSHOCK70"/>
</dbReference>
<gene>
    <name evidence="4" type="ORF">RJ639_004572</name>
</gene>
<dbReference type="PROSITE" id="PS00297">
    <property type="entry name" value="HSP70_1"/>
    <property type="match status" value="1"/>
</dbReference>
<evidence type="ECO:0008006" key="6">
    <source>
        <dbReference type="Google" id="ProtNLM"/>
    </source>
</evidence>
<evidence type="ECO:0000256" key="3">
    <source>
        <dbReference type="ARBA" id="ARBA00022840"/>
    </source>
</evidence>
<dbReference type="Pfam" id="PF00012">
    <property type="entry name" value="HSP70"/>
    <property type="match status" value="1"/>
</dbReference>
<evidence type="ECO:0000256" key="1">
    <source>
        <dbReference type="ARBA" id="ARBA00007381"/>
    </source>
</evidence>
<comment type="similarity">
    <text evidence="1">Belongs to the heat shock protein 70 family.</text>
</comment>
<dbReference type="PANTHER" id="PTHR19375">
    <property type="entry name" value="HEAT SHOCK PROTEIN 70KDA"/>
    <property type="match status" value="1"/>
</dbReference>
<organism evidence="4 5">
    <name type="scientific">Escallonia herrerae</name>
    <dbReference type="NCBI Taxonomy" id="1293975"/>
    <lineage>
        <taxon>Eukaryota</taxon>
        <taxon>Viridiplantae</taxon>
        <taxon>Streptophyta</taxon>
        <taxon>Embryophyta</taxon>
        <taxon>Tracheophyta</taxon>
        <taxon>Spermatophyta</taxon>
        <taxon>Magnoliopsida</taxon>
        <taxon>eudicotyledons</taxon>
        <taxon>Gunneridae</taxon>
        <taxon>Pentapetalae</taxon>
        <taxon>asterids</taxon>
        <taxon>campanulids</taxon>
        <taxon>Escalloniales</taxon>
        <taxon>Escalloniaceae</taxon>
        <taxon>Escallonia</taxon>
    </lineage>
</organism>
<evidence type="ECO:0000313" key="5">
    <source>
        <dbReference type="Proteomes" id="UP001188597"/>
    </source>
</evidence>
<dbReference type="InterPro" id="IPR043129">
    <property type="entry name" value="ATPase_NBD"/>
</dbReference>
<dbReference type="SUPFAM" id="SSF53067">
    <property type="entry name" value="Actin-like ATPase domain"/>
    <property type="match status" value="1"/>
</dbReference>
<dbReference type="FunFam" id="3.30.420.40:FF:000028">
    <property type="entry name" value="heat shock 70 kDa protein-like"/>
    <property type="match status" value="1"/>
</dbReference>
<evidence type="ECO:0000313" key="4">
    <source>
        <dbReference type="EMBL" id="KAK3019630.1"/>
    </source>
</evidence>
<protein>
    <recommendedName>
        <fullName evidence="6">Heat shock protein 70</fullName>
    </recommendedName>
</protein>
<dbReference type="GO" id="GO:0140662">
    <property type="term" value="F:ATP-dependent protein folding chaperone"/>
    <property type="evidence" value="ECO:0007669"/>
    <property type="project" value="InterPro"/>
</dbReference>
<dbReference type="Gene3D" id="3.30.420.40">
    <property type="match status" value="1"/>
</dbReference>